<keyword evidence="9" id="KW-0999">Mitochondrion inner membrane</keyword>
<keyword evidence="11" id="KW-1185">Reference proteome</keyword>
<keyword evidence="7 9" id="KW-1133">Transmembrane helix</keyword>
<feature type="transmembrane region" description="Helical" evidence="9">
    <location>
        <begin position="262"/>
        <end position="280"/>
    </location>
</feature>
<dbReference type="Pfam" id="PF01040">
    <property type="entry name" value="UbiA"/>
    <property type="match status" value="1"/>
</dbReference>
<dbReference type="GO" id="GO:0008412">
    <property type="term" value="F:4-hydroxybenzoate polyprenyltransferase activity"/>
    <property type="evidence" value="ECO:0007669"/>
    <property type="project" value="UniProtKB-EC"/>
</dbReference>
<dbReference type="GO" id="GO:0006744">
    <property type="term" value="P:ubiquinone biosynthetic process"/>
    <property type="evidence" value="ECO:0007669"/>
    <property type="project" value="UniProtKB-UniRule"/>
</dbReference>
<accession>R7Q4N8</accession>
<gene>
    <name evidence="10" type="ORF">CHC_T00002263001</name>
</gene>
<dbReference type="HAMAP" id="MF_01635">
    <property type="entry name" value="UbiA"/>
    <property type="match status" value="1"/>
</dbReference>
<comment type="pathway">
    <text evidence="9">Cofactor biosynthesis; ubiquinone biosynthesis.</text>
</comment>
<comment type="cofactor">
    <cofactor evidence="1 9">
        <name>Mg(2+)</name>
        <dbReference type="ChEBI" id="CHEBI:18420"/>
    </cofactor>
</comment>
<dbReference type="OrthoDB" id="18170at2759"/>
<dbReference type="PhylomeDB" id="R7Q4N8"/>
<dbReference type="InterPro" id="IPR006370">
    <property type="entry name" value="HB_polyprenyltransferase-like"/>
</dbReference>
<reference evidence="11" key="1">
    <citation type="journal article" date="2013" name="Proc. Natl. Acad. Sci. U.S.A.">
        <title>Genome structure and metabolic features in the red seaweed Chondrus crispus shed light on evolution of the Archaeplastida.</title>
        <authorList>
            <person name="Collen J."/>
            <person name="Porcel B."/>
            <person name="Carre W."/>
            <person name="Ball S.G."/>
            <person name="Chaparro C."/>
            <person name="Tonon T."/>
            <person name="Barbeyron T."/>
            <person name="Michel G."/>
            <person name="Noel B."/>
            <person name="Valentin K."/>
            <person name="Elias M."/>
            <person name="Artiguenave F."/>
            <person name="Arun A."/>
            <person name="Aury J.M."/>
            <person name="Barbosa-Neto J.F."/>
            <person name="Bothwell J.H."/>
            <person name="Bouget F.Y."/>
            <person name="Brillet L."/>
            <person name="Cabello-Hurtado F."/>
            <person name="Capella-Gutierrez S."/>
            <person name="Charrier B."/>
            <person name="Cladiere L."/>
            <person name="Cock J.M."/>
            <person name="Coelho S.M."/>
            <person name="Colleoni C."/>
            <person name="Czjzek M."/>
            <person name="Da Silva C."/>
            <person name="Delage L."/>
            <person name="Denoeud F."/>
            <person name="Deschamps P."/>
            <person name="Dittami S.M."/>
            <person name="Gabaldon T."/>
            <person name="Gachon C.M."/>
            <person name="Groisillier A."/>
            <person name="Herve C."/>
            <person name="Jabbari K."/>
            <person name="Katinka M."/>
            <person name="Kloareg B."/>
            <person name="Kowalczyk N."/>
            <person name="Labadie K."/>
            <person name="Leblanc C."/>
            <person name="Lopez P.J."/>
            <person name="McLachlan D.H."/>
            <person name="Meslet-Cladiere L."/>
            <person name="Moustafa A."/>
            <person name="Nehr Z."/>
            <person name="Nyvall Collen P."/>
            <person name="Panaud O."/>
            <person name="Partensky F."/>
            <person name="Poulain J."/>
            <person name="Rensing S.A."/>
            <person name="Rousvoal S."/>
            <person name="Samson G."/>
            <person name="Symeonidi A."/>
            <person name="Weissenbach J."/>
            <person name="Zambounis A."/>
            <person name="Wincker P."/>
            <person name="Boyen C."/>
        </authorList>
    </citation>
    <scope>NUCLEOTIDE SEQUENCE [LARGE SCALE GENOMIC DNA]</scope>
    <source>
        <strain evidence="11">cv. Stackhouse</strain>
    </source>
</reference>
<organism evidence="10 11">
    <name type="scientific">Chondrus crispus</name>
    <name type="common">Carrageen Irish moss</name>
    <name type="synonym">Polymorpha crispa</name>
    <dbReference type="NCBI Taxonomy" id="2769"/>
    <lineage>
        <taxon>Eukaryota</taxon>
        <taxon>Rhodophyta</taxon>
        <taxon>Florideophyceae</taxon>
        <taxon>Rhodymeniophycidae</taxon>
        <taxon>Gigartinales</taxon>
        <taxon>Gigartinaceae</taxon>
        <taxon>Chondrus</taxon>
    </lineage>
</organism>
<dbReference type="PANTHER" id="PTHR11048">
    <property type="entry name" value="PRENYLTRANSFERASES"/>
    <property type="match status" value="1"/>
</dbReference>
<comment type="similarity">
    <text evidence="4 9">Belongs to the UbiA prenyltransferase family.</text>
</comment>
<evidence type="ECO:0000256" key="5">
    <source>
        <dbReference type="ARBA" id="ARBA00022679"/>
    </source>
</evidence>
<evidence type="ECO:0000256" key="8">
    <source>
        <dbReference type="ARBA" id="ARBA00023136"/>
    </source>
</evidence>
<dbReference type="GO" id="GO:0008299">
    <property type="term" value="P:isoprenoid biosynthetic process"/>
    <property type="evidence" value="ECO:0007669"/>
    <property type="project" value="UniProtKB-UniRule"/>
</dbReference>
<dbReference type="Gene3D" id="1.20.120.1780">
    <property type="entry name" value="UbiA prenyltransferase"/>
    <property type="match status" value="1"/>
</dbReference>
<dbReference type="EMBL" id="HG001647">
    <property type="protein sequence ID" value="CDF33472.1"/>
    <property type="molecule type" value="Genomic_DNA"/>
</dbReference>
<feature type="transmembrane region" description="Helical" evidence="9">
    <location>
        <begin position="198"/>
        <end position="218"/>
    </location>
</feature>
<dbReference type="AlphaFoldDB" id="R7Q4N8"/>
<dbReference type="GO" id="GO:0005743">
    <property type="term" value="C:mitochondrial inner membrane"/>
    <property type="evidence" value="ECO:0007669"/>
    <property type="project" value="UniProtKB-SubCell"/>
</dbReference>
<proteinExistence type="inferred from homology"/>
<dbReference type="FunFam" id="1.10.357.140:FF:000008">
    <property type="entry name" value="4-hydroxybenzoate octaprenyltransferase"/>
    <property type="match status" value="1"/>
</dbReference>
<dbReference type="Gramene" id="CDF33472">
    <property type="protein sequence ID" value="CDF33472"/>
    <property type="gene ID" value="CHC_T00002263001"/>
</dbReference>
<comment type="catalytic activity">
    <reaction evidence="9">
        <text>an all-trans-polyprenyl diphosphate + 4-hydroxybenzoate = a 4-hydroxy-3-(all-trans-polyprenyl)benzoate + diphosphate</text>
        <dbReference type="Rhea" id="RHEA:44504"/>
        <dbReference type="Rhea" id="RHEA-COMP:9514"/>
        <dbReference type="Rhea" id="RHEA-COMP:9564"/>
        <dbReference type="ChEBI" id="CHEBI:17879"/>
        <dbReference type="ChEBI" id="CHEBI:33019"/>
        <dbReference type="ChEBI" id="CHEBI:58914"/>
        <dbReference type="ChEBI" id="CHEBI:78396"/>
        <dbReference type="EC" id="2.5.1.39"/>
    </reaction>
</comment>
<keyword evidence="5 9" id="KW-0808">Transferase</keyword>
<comment type="pathway">
    <text evidence="3">Secondary metabolite biosynthesis.</text>
</comment>
<dbReference type="RefSeq" id="XP_005713275.1">
    <property type="nucleotide sequence ID" value="XM_005713218.1"/>
</dbReference>
<keyword evidence="6 9" id="KW-0812">Transmembrane</keyword>
<dbReference type="FunFam" id="1.20.120.1780:FF:000001">
    <property type="entry name" value="4-hydroxybenzoate octaprenyltransferase"/>
    <property type="match status" value="1"/>
</dbReference>
<dbReference type="InterPro" id="IPR000537">
    <property type="entry name" value="UbiA_prenyltransferase"/>
</dbReference>
<dbReference type="GeneID" id="17321018"/>
<feature type="transmembrane region" description="Helical" evidence="9">
    <location>
        <begin position="225"/>
        <end position="242"/>
    </location>
</feature>
<sequence length="396" mass="41929">MAAIQGRAWSTACHALRRSLASSSPYATSTPSHWRQRLVAHRCAVAASISPRCFATNESKRNPDEKAKPSALRSGYERVKQATRGVSAIGHAASSLYAGVSSATRGFNAVYSRVADTAYGRLMRLDKPTGTHLLFLPSAWAISLASSSPTDAIALSGLFYAGSMLMRGAGCTINDIWDADIDRQVARTKTRPIAAGEVSTAAACGLVAAQVTGAAWILTKLNPESFLVAVGALLPVLFYPLAKRHTAYPQAALGLTMNWGALLGYTAASGTLGAPAFWLYGAGWCWTMVYDTIYAFQDKADDERIGVKSTARTFGDFTKPVLLSLTAGKLAMLTGAGLAADLSMPYFVGTSAATMHLAYHVFATDLSDPKQCAKAFRSNSITGAITWASVMAGRAF</sequence>
<dbReference type="Proteomes" id="UP000012073">
    <property type="component" value="Unassembled WGS sequence"/>
</dbReference>
<dbReference type="Gene3D" id="1.10.357.140">
    <property type="entry name" value="UbiA prenyltransferase"/>
    <property type="match status" value="1"/>
</dbReference>
<evidence type="ECO:0000256" key="4">
    <source>
        <dbReference type="ARBA" id="ARBA00005985"/>
    </source>
</evidence>
<protein>
    <recommendedName>
        <fullName evidence="9">4-hydroxybenzoate polyprenyltransferase, mitochondrial</fullName>
        <shortName evidence="9">4-HB polyprenyltransferase</shortName>
        <ecNumber evidence="9">2.5.1.39</ecNumber>
    </recommendedName>
    <alternativeName>
        <fullName evidence="9">Para-hydroxybenzoate--polyprenyltransferase</fullName>
        <shortName evidence="9">PHB:PPT</shortName>
        <shortName evidence="9">PHB:polyprenyltransferase</shortName>
    </alternativeName>
</protein>
<dbReference type="NCBIfam" id="TIGR01474">
    <property type="entry name" value="ubiA_proteo"/>
    <property type="match status" value="1"/>
</dbReference>
<comment type="subcellular location">
    <subcellularLocation>
        <location evidence="2">Membrane</location>
        <topology evidence="2">Multi-pass membrane protein</topology>
    </subcellularLocation>
    <subcellularLocation>
        <location evidence="9">Mitochondrion inner membrane</location>
        <topology evidence="9">Multi-pass membrane protein</topology>
        <orientation evidence="9">Matrix side</orientation>
    </subcellularLocation>
</comment>
<dbReference type="EC" id="2.5.1.39" evidence="9"/>
<evidence type="ECO:0000256" key="6">
    <source>
        <dbReference type="ARBA" id="ARBA00022692"/>
    </source>
</evidence>
<dbReference type="PANTHER" id="PTHR11048:SF28">
    <property type="entry name" value="4-HYDROXYBENZOATE POLYPRENYLTRANSFERASE, MITOCHONDRIAL"/>
    <property type="match status" value="1"/>
</dbReference>
<dbReference type="InterPro" id="IPR039653">
    <property type="entry name" value="Prenyltransferase"/>
</dbReference>
<evidence type="ECO:0000313" key="11">
    <source>
        <dbReference type="Proteomes" id="UP000012073"/>
    </source>
</evidence>
<keyword evidence="9" id="KW-0831">Ubiquinone biosynthesis</keyword>
<name>R7Q4N8_CHOCR</name>
<dbReference type="KEGG" id="ccp:CHC_T00002263001"/>
<dbReference type="UniPathway" id="UPA00232"/>
<dbReference type="CDD" id="cd13959">
    <property type="entry name" value="PT_UbiA_COQ2"/>
    <property type="match status" value="1"/>
</dbReference>
<dbReference type="PROSITE" id="PS00943">
    <property type="entry name" value="UBIA"/>
    <property type="match status" value="1"/>
</dbReference>
<dbReference type="STRING" id="2769.R7Q4N8"/>
<evidence type="ECO:0000256" key="9">
    <source>
        <dbReference type="HAMAP-Rule" id="MF_03189"/>
    </source>
</evidence>
<evidence type="ECO:0000256" key="3">
    <source>
        <dbReference type="ARBA" id="ARBA00005179"/>
    </source>
</evidence>
<evidence type="ECO:0000256" key="2">
    <source>
        <dbReference type="ARBA" id="ARBA00004141"/>
    </source>
</evidence>
<keyword evidence="9" id="KW-0496">Mitochondrion</keyword>
<comment type="function">
    <text evidence="9">Catalyzes the prenylation of para-hydroxybenzoate (PHB) with an all-trans polyprenyl group. Mediates the second step in the final reaction sequence of coenzyme Q (CoQ) biosynthesis, which is the condensation of the polyisoprenoid side chain with PHB, generating the first membrane-bound Q intermediate.</text>
</comment>
<keyword evidence="8 9" id="KW-0472">Membrane</keyword>
<keyword evidence="9" id="KW-0414">Isoprene biosynthesis</keyword>
<dbReference type="OMA" id="KFEHTIF"/>
<dbReference type="InterPro" id="IPR030470">
    <property type="entry name" value="UbiA_prenylTrfase_CS"/>
</dbReference>
<dbReference type="InterPro" id="IPR044878">
    <property type="entry name" value="UbiA_sf"/>
</dbReference>
<evidence type="ECO:0000256" key="1">
    <source>
        <dbReference type="ARBA" id="ARBA00001946"/>
    </source>
</evidence>
<evidence type="ECO:0000313" key="10">
    <source>
        <dbReference type="EMBL" id="CDF33472.1"/>
    </source>
</evidence>
<evidence type="ECO:0000256" key="7">
    <source>
        <dbReference type="ARBA" id="ARBA00022989"/>
    </source>
</evidence>